<protein>
    <submittedName>
        <fullName evidence="2">Uncharacterized protein</fullName>
    </submittedName>
</protein>
<accession>A0A0C2J343</accession>
<evidence type="ECO:0000256" key="1">
    <source>
        <dbReference type="SAM" id="MobiDB-lite"/>
    </source>
</evidence>
<dbReference type="OrthoDB" id="10590979at2759"/>
<feature type="compositionally biased region" description="Polar residues" evidence="1">
    <location>
        <begin position="346"/>
        <end position="357"/>
    </location>
</feature>
<keyword evidence="3" id="KW-1185">Reference proteome</keyword>
<sequence length="600" mass="68556">MSSDEIENICFGGEDRKFGKKELLDLKRTQSKMLREQTSLLPTYEPPKLVLDDIIAPPIKKQPKIDKTMIRNLLLEAGVDLSKTVTIGRETYETTFNRDPTPVEMLRRHNRDHVKPEEKFTRKDYKKIKMNQHNARNDKGLSSDTSSRLSELENKFWNIEQKQAQILNSKADFQQIYSDDTFEPKHQKSIDLFPVTYDLIDDEFEKKETIFSDEDEFPIKKLEYPSFTMSQDLPNLCSGKFTPVKKNEIDRDEDVMSVDVEEIEEVLDDNTDDVVSIKNDEPDISMQETPKVANVSTKENVILNFFKPEAEKPDILNVEKETVKILKPKVKKKLRMADFIEDEAEQSGSDVSLGTDGSDSEDGSLPGFVIPNQESNSSEEKEVKRAIIDDILYEDELQIEAIKNLHFPTKNKKTELDIYKEEDSDSLPEFNVISQFKEDFILFSSEDEAESGNNAMSKIRMCLSKSATSADHPNKNDVSQRPLVDEEDAIFPEYSSEHKSLLTMIKDTTSKEYLFKSKKCQPKSFLHLANNKKITANDFSDSVFHNSNSGYLFVPTDSKPSNSNKTESIDILALTSSDSTNNRKNMPNGSIFSLLMGNKN</sequence>
<dbReference type="AlphaFoldDB" id="A0A0C2J343"/>
<comment type="caution">
    <text evidence="2">The sequence shown here is derived from an EMBL/GenBank/DDBJ whole genome shotgun (WGS) entry which is preliminary data.</text>
</comment>
<proteinExistence type="predicted"/>
<feature type="region of interest" description="Disordered" evidence="1">
    <location>
        <begin position="344"/>
        <end position="381"/>
    </location>
</feature>
<evidence type="ECO:0000313" key="2">
    <source>
        <dbReference type="EMBL" id="KII63492.1"/>
    </source>
</evidence>
<dbReference type="EMBL" id="JWZT01004662">
    <property type="protein sequence ID" value="KII63492.1"/>
    <property type="molecule type" value="Genomic_DNA"/>
</dbReference>
<evidence type="ECO:0000313" key="3">
    <source>
        <dbReference type="Proteomes" id="UP000031668"/>
    </source>
</evidence>
<name>A0A0C2J343_THEKT</name>
<dbReference type="Proteomes" id="UP000031668">
    <property type="component" value="Unassembled WGS sequence"/>
</dbReference>
<organism evidence="2 3">
    <name type="scientific">Thelohanellus kitauei</name>
    <name type="common">Myxosporean</name>
    <dbReference type="NCBI Taxonomy" id="669202"/>
    <lineage>
        <taxon>Eukaryota</taxon>
        <taxon>Metazoa</taxon>
        <taxon>Cnidaria</taxon>
        <taxon>Myxozoa</taxon>
        <taxon>Myxosporea</taxon>
        <taxon>Bivalvulida</taxon>
        <taxon>Platysporina</taxon>
        <taxon>Myxobolidae</taxon>
        <taxon>Thelohanellus</taxon>
    </lineage>
</organism>
<gene>
    <name evidence="2" type="ORF">RF11_01445</name>
</gene>
<reference evidence="2 3" key="1">
    <citation type="journal article" date="2014" name="Genome Biol. Evol.">
        <title>The genome of the myxosporean Thelohanellus kitauei shows adaptations to nutrient acquisition within its fish host.</title>
        <authorList>
            <person name="Yang Y."/>
            <person name="Xiong J."/>
            <person name="Zhou Z."/>
            <person name="Huo F."/>
            <person name="Miao W."/>
            <person name="Ran C."/>
            <person name="Liu Y."/>
            <person name="Zhang J."/>
            <person name="Feng J."/>
            <person name="Wang M."/>
            <person name="Wang M."/>
            <person name="Wang L."/>
            <person name="Yao B."/>
        </authorList>
    </citation>
    <scope>NUCLEOTIDE SEQUENCE [LARGE SCALE GENOMIC DNA]</scope>
    <source>
        <strain evidence="2">Wuqing</strain>
    </source>
</reference>